<evidence type="ECO:0000313" key="3">
    <source>
        <dbReference type="Proteomes" id="UP000694846"/>
    </source>
</evidence>
<dbReference type="GeneID" id="112680755"/>
<evidence type="ECO:0000256" key="1">
    <source>
        <dbReference type="SAM" id="Coils"/>
    </source>
</evidence>
<feature type="chain" id="PRO_5034411675" evidence="2">
    <location>
        <begin position="21"/>
        <end position="543"/>
    </location>
</feature>
<keyword evidence="1" id="KW-0175">Coiled coil</keyword>
<accession>A0A8B8F8Q9</accession>
<dbReference type="OrthoDB" id="6645517at2759"/>
<dbReference type="RefSeq" id="XP_025406732.1">
    <property type="nucleotide sequence ID" value="XM_025550947.1"/>
</dbReference>
<protein>
    <submittedName>
        <fullName evidence="4">Uncharacterized protein LOC112680755</fullName>
    </submittedName>
</protein>
<reference evidence="4" key="1">
    <citation type="submission" date="2025-08" db="UniProtKB">
        <authorList>
            <consortium name="RefSeq"/>
        </authorList>
    </citation>
    <scope>IDENTIFICATION</scope>
    <source>
        <tissue evidence="4">Whole body</tissue>
    </source>
</reference>
<gene>
    <name evidence="4" type="primary">LOC112680755</name>
</gene>
<evidence type="ECO:0000256" key="2">
    <source>
        <dbReference type="SAM" id="SignalP"/>
    </source>
</evidence>
<dbReference type="Proteomes" id="UP000694846">
    <property type="component" value="Unplaced"/>
</dbReference>
<organism evidence="3 4">
    <name type="scientific">Sipha flava</name>
    <name type="common">yellow sugarcane aphid</name>
    <dbReference type="NCBI Taxonomy" id="143950"/>
    <lineage>
        <taxon>Eukaryota</taxon>
        <taxon>Metazoa</taxon>
        <taxon>Ecdysozoa</taxon>
        <taxon>Arthropoda</taxon>
        <taxon>Hexapoda</taxon>
        <taxon>Insecta</taxon>
        <taxon>Pterygota</taxon>
        <taxon>Neoptera</taxon>
        <taxon>Paraneoptera</taxon>
        <taxon>Hemiptera</taxon>
        <taxon>Sternorrhyncha</taxon>
        <taxon>Aphidomorpha</taxon>
        <taxon>Aphidoidea</taxon>
        <taxon>Aphididae</taxon>
        <taxon>Sipha</taxon>
    </lineage>
</organism>
<keyword evidence="2" id="KW-0732">Signal</keyword>
<feature type="coiled-coil region" evidence="1">
    <location>
        <begin position="130"/>
        <end position="164"/>
    </location>
</feature>
<evidence type="ECO:0000313" key="4">
    <source>
        <dbReference type="RefSeq" id="XP_025406732.1"/>
    </source>
</evidence>
<feature type="signal peptide" evidence="2">
    <location>
        <begin position="1"/>
        <end position="20"/>
    </location>
</feature>
<proteinExistence type="predicted"/>
<name>A0A8B8F8Q9_9HEMI</name>
<keyword evidence="3" id="KW-1185">Reference proteome</keyword>
<dbReference type="AlphaFoldDB" id="A0A8B8F8Q9"/>
<sequence>MFHVVVVFKYFLRVFLSVLGQTGFRKNTDLKYNNVKHDEASVDNDHAEVHPQRSKSEELLRRCCRDLPVSKQRYIHQRLRCPVPPAVPCQGDENNTHPNGIVQGYQNVIRTLKGQCDEKSTMIVKGMVELEKLKCALKRTRRSNKNLQRFNRNLKRSSEALKAKCRCTASKLSAATRAFDRHTSTIGSYEKCCSRWASELSDIVGEHRVEPLTTRELFEFARRSLSEFVKIKSQLDANEYEQHFVAAMSNMMFNDHHCSPIQSTIVCSLGIQTDSSIDESIGVQTDFAAGESVGVQTDLSAGESVGVQTNLSAGESVGVQTNLSAGESVGVQTDFLVGESVSVQTDFSVGKSVGIQTNMSYHQTVGVQTHFNKEDDSIEIASDEEDYSPMQDIVAELLEKFGHDTRLKTNRYNFNALLVKIQTHGLQSLFFQELAFLHRQIGVQSARLFEKYKPLLDLAKKRFTSLRSNTIRYKYDIVHIFSTLDTVLEIKNKELAELKNNSAKNQITFKTLLDEETQKRITAENTILEVRAESEQLIKSYRL</sequence>